<protein>
    <submittedName>
        <fullName evidence="2">Putative ovule protein</fullName>
    </submittedName>
</protein>
<accession>A0A0V0I984</accession>
<feature type="transmembrane region" description="Helical" evidence="1">
    <location>
        <begin position="37"/>
        <end position="62"/>
    </location>
</feature>
<keyword evidence="1" id="KW-0812">Transmembrane</keyword>
<dbReference type="AlphaFoldDB" id="A0A0V0I984"/>
<dbReference type="EMBL" id="GEDG01010077">
    <property type="protein sequence ID" value="JAP28486.1"/>
    <property type="molecule type" value="Transcribed_RNA"/>
</dbReference>
<reference evidence="2" key="1">
    <citation type="submission" date="2015-12" db="EMBL/GenBank/DDBJ databases">
        <title>Gene expression during late stages of embryo sac development: a critical building block for successful pollen-pistil interactions.</title>
        <authorList>
            <person name="Liu Y."/>
            <person name="Joly V."/>
            <person name="Sabar M."/>
            <person name="Matton D.P."/>
        </authorList>
    </citation>
    <scope>NUCLEOTIDE SEQUENCE</scope>
</reference>
<keyword evidence="1" id="KW-0472">Membrane</keyword>
<evidence type="ECO:0000256" key="1">
    <source>
        <dbReference type="SAM" id="Phobius"/>
    </source>
</evidence>
<organism evidence="2">
    <name type="scientific">Solanum chacoense</name>
    <name type="common">Chaco potato</name>
    <dbReference type="NCBI Taxonomy" id="4108"/>
    <lineage>
        <taxon>Eukaryota</taxon>
        <taxon>Viridiplantae</taxon>
        <taxon>Streptophyta</taxon>
        <taxon>Embryophyta</taxon>
        <taxon>Tracheophyta</taxon>
        <taxon>Spermatophyta</taxon>
        <taxon>Magnoliopsida</taxon>
        <taxon>eudicotyledons</taxon>
        <taxon>Gunneridae</taxon>
        <taxon>Pentapetalae</taxon>
        <taxon>asterids</taxon>
        <taxon>lamiids</taxon>
        <taxon>Solanales</taxon>
        <taxon>Solanaceae</taxon>
        <taxon>Solanoideae</taxon>
        <taxon>Solaneae</taxon>
        <taxon>Solanum</taxon>
    </lineage>
</organism>
<sequence>MAVCNTYFDSFSCILGCIPDVCSPLQTSNTCIIALDLYITVLSCILVYTAVYIMYTALFWVFWGAENLVPASCTSYSAMHTR</sequence>
<keyword evidence="1" id="KW-1133">Transmembrane helix</keyword>
<name>A0A0V0I984_SOLCH</name>
<evidence type="ECO:0000313" key="2">
    <source>
        <dbReference type="EMBL" id="JAP28486.1"/>
    </source>
</evidence>
<proteinExistence type="predicted"/>